<keyword evidence="2" id="KW-1185">Reference proteome</keyword>
<protein>
    <submittedName>
        <fullName evidence="1">Uncharacterized protein</fullName>
    </submittedName>
</protein>
<proteinExistence type="predicted"/>
<organism evidence="1 2">
    <name type="scientific">Gossypium aridum</name>
    <name type="common">American cotton</name>
    <name type="synonym">Erioxylum aridum</name>
    <dbReference type="NCBI Taxonomy" id="34290"/>
    <lineage>
        <taxon>Eukaryota</taxon>
        <taxon>Viridiplantae</taxon>
        <taxon>Streptophyta</taxon>
        <taxon>Embryophyta</taxon>
        <taxon>Tracheophyta</taxon>
        <taxon>Spermatophyta</taxon>
        <taxon>Magnoliopsida</taxon>
        <taxon>eudicotyledons</taxon>
        <taxon>Gunneridae</taxon>
        <taxon>Pentapetalae</taxon>
        <taxon>rosids</taxon>
        <taxon>malvids</taxon>
        <taxon>Malvales</taxon>
        <taxon>Malvaceae</taxon>
        <taxon>Malvoideae</taxon>
        <taxon>Gossypium</taxon>
    </lineage>
</organism>
<dbReference type="Proteomes" id="UP000593577">
    <property type="component" value="Unassembled WGS sequence"/>
</dbReference>
<dbReference type="AlphaFoldDB" id="A0A7J8XA55"/>
<gene>
    <name evidence="1" type="ORF">Goari_025306</name>
</gene>
<name>A0A7J8XA55_GOSAI</name>
<reference evidence="1 2" key="1">
    <citation type="journal article" date="2019" name="Genome Biol. Evol.">
        <title>Insights into the evolution of the New World diploid cottons (Gossypium, subgenus Houzingenia) based on genome sequencing.</title>
        <authorList>
            <person name="Grover C.E."/>
            <person name="Arick M.A. 2nd"/>
            <person name="Thrash A."/>
            <person name="Conover J.L."/>
            <person name="Sanders W.S."/>
            <person name="Peterson D.G."/>
            <person name="Frelichowski J.E."/>
            <person name="Scheffler J.A."/>
            <person name="Scheffler B.E."/>
            <person name="Wendel J.F."/>
        </authorList>
    </citation>
    <scope>NUCLEOTIDE SEQUENCE [LARGE SCALE GENOMIC DNA]</scope>
    <source>
        <strain evidence="1">185</strain>
        <tissue evidence="1">Leaf</tissue>
    </source>
</reference>
<comment type="caution">
    <text evidence="1">The sequence shown here is derived from an EMBL/GenBank/DDBJ whole genome shotgun (WGS) entry which is preliminary data.</text>
</comment>
<sequence length="185" mass="20750">MENEMEGLKLDGKKEAMLLHCFLTTSVVYFPAMKSKKANFWLPLGGDLSFKAQSMRVAAMNSVWLREEGDGELQEMNQGQPNLWRNLRDRIKRESGMTINPILGFNLEGVMSSDFMNYRESLKGLGQMDMAHDLEESLIESADGKKRPHMDSLDPSVSNTADLLVSNDEQSIVMATAKGQADRSQ</sequence>
<dbReference type="EMBL" id="JABFAA010000006">
    <property type="protein sequence ID" value="MBA0683669.1"/>
    <property type="molecule type" value="Genomic_DNA"/>
</dbReference>
<evidence type="ECO:0000313" key="2">
    <source>
        <dbReference type="Proteomes" id="UP000593577"/>
    </source>
</evidence>
<evidence type="ECO:0000313" key="1">
    <source>
        <dbReference type="EMBL" id="MBA0683669.1"/>
    </source>
</evidence>
<accession>A0A7J8XA55</accession>